<evidence type="ECO:0000313" key="24">
    <source>
        <dbReference type="Proteomes" id="UP000315750"/>
    </source>
</evidence>
<dbReference type="SUPFAM" id="SSF49503">
    <property type="entry name" value="Cupredoxins"/>
    <property type="match status" value="1"/>
</dbReference>
<feature type="transmembrane region" description="Helical" evidence="19">
    <location>
        <begin position="61"/>
        <end position="83"/>
    </location>
</feature>
<dbReference type="InterPro" id="IPR001505">
    <property type="entry name" value="Copper_CuA"/>
</dbReference>
<evidence type="ECO:0000256" key="9">
    <source>
        <dbReference type="ARBA" id="ARBA00022982"/>
    </source>
</evidence>
<evidence type="ECO:0000256" key="17">
    <source>
        <dbReference type="RuleBase" id="RU004024"/>
    </source>
</evidence>
<evidence type="ECO:0000256" key="14">
    <source>
        <dbReference type="ARBA" id="ARBA00024688"/>
    </source>
</evidence>
<dbReference type="EC" id="7.1.1.9" evidence="17"/>
<evidence type="ECO:0000259" key="20">
    <source>
        <dbReference type="PROSITE" id="PS50857"/>
    </source>
</evidence>
<evidence type="ECO:0000256" key="7">
    <source>
        <dbReference type="ARBA" id="ARBA00022723"/>
    </source>
</evidence>
<keyword evidence="3 16" id="KW-0813">Transport</keyword>
<dbReference type="PROSITE" id="PS00078">
    <property type="entry name" value="COX2"/>
    <property type="match status" value="1"/>
</dbReference>
<keyword evidence="4 15" id="KW-0349">Heme</keyword>
<feature type="domain" description="Cytochrome oxidase subunit II copper A binding" evidence="20">
    <location>
        <begin position="90"/>
        <end position="201"/>
    </location>
</feature>
<dbReference type="AlphaFoldDB" id="A0A518AH06"/>
<evidence type="ECO:0000256" key="4">
    <source>
        <dbReference type="ARBA" id="ARBA00022617"/>
    </source>
</evidence>
<evidence type="ECO:0000256" key="16">
    <source>
        <dbReference type="RuleBase" id="RU000456"/>
    </source>
</evidence>
<name>A0A518AH06_9BACT</name>
<comment type="catalytic activity">
    <reaction evidence="17">
        <text>4 Fe(II)-[cytochrome c] + O2 + 8 H(+)(in) = 4 Fe(III)-[cytochrome c] + 2 H2O + 4 H(+)(out)</text>
        <dbReference type="Rhea" id="RHEA:11436"/>
        <dbReference type="Rhea" id="RHEA-COMP:10350"/>
        <dbReference type="Rhea" id="RHEA-COMP:14399"/>
        <dbReference type="ChEBI" id="CHEBI:15377"/>
        <dbReference type="ChEBI" id="CHEBI:15378"/>
        <dbReference type="ChEBI" id="CHEBI:15379"/>
        <dbReference type="ChEBI" id="CHEBI:29033"/>
        <dbReference type="ChEBI" id="CHEBI:29034"/>
        <dbReference type="EC" id="7.1.1.9"/>
    </reaction>
</comment>
<gene>
    <name evidence="23" type="primary">ctaC</name>
    <name evidence="23" type="ORF">Pan181_01690</name>
</gene>
<evidence type="ECO:0000256" key="10">
    <source>
        <dbReference type="ARBA" id="ARBA00022989"/>
    </source>
</evidence>
<feature type="domain" description="Cytochrome c" evidence="22">
    <location>
        <begin position="208"/>
        <end position="314"/>
    </location>
</feature>
<keyword evidence="24" id="KW-1185">Reference proteome</keyword>
<proteinExistence type="inferred from homology"/>
<keyword evidence="23" id="KW-0560">Oxidoreductase</keyword>
<dbReference type="CDD" id="cd13915">
    <property type="entry name" value="CuRO_HCO_II_like_2"/>
    <property type="match status" value="1"/>
</dbReference>
<dbReference type="InterPro" id="IPR009056">
    <property type="entry name" value="Cyt_c-like_dom"/>
</dbReference>
<protein>
    <recommendedName>
        <fullName evidence="17">Cytochrome c oxidase subunit 2</fullName>
        <ecNumber evidence="17">7.1.1.9</ecNumber>
    </recommendedName>
</protein>
<keyword evidence="8" id="KW-1278">Translocase</keyword>
<dbReference type="InterPro" id="IPR002429">
    <property type="entry name" value="CcO_II-like_C"/>
</dbReference>
<feature type="domain" description="Cytochrome oxidase subunit II transmembrane region profile" evidence="21">
    <location>
        <begin position="1"/>
        <end position="89"/>
    </location>
</feature>
<keyword evidence="12 17" id="KW-0186">Copper</keyword>
<evidence type="ECO:0000256" key="2">
    <source>
        <dbReference type="ARBA" id="ARBA00007866"/>
    </source>
</evidence>
<keyword evidence="6 16" id="KW-0812">Transmembrane</keyword>
<evidence type="ECO:0000256" key="5">
    <source>
        <dbReference type="ARBA" id="ARBA00022660"/>
    </source>
</evidence>
<dbReference type="Gene3D" id="1.10.760.10">
    <property type="entry name" value="Cytochrome c-like domain"/>
    <property type="match status" value="1"/>
</dbReference>
<dbReference type="Pfam" id="PF02790">
    <property type="entry name" value="COX2_TM"/>
    <property type="match status" value="1"/>
</dbReference>
<evidence type="ECO:0000256" key="12">
    <source>
        <dbReference type="ARBA" id="ARBA00023008"/>
    </source>
</evidence>
<evidence type="ECO:0000256" key="6">
    <source>
        <dbReference type="ARBA" id="ARBA00022692"/>
    </source>
</evidence>
<comment type="similarity">
    <text evidence="2 16">Belongs to the cytochrome c oxidase subunit 2 family.</text>
</comment>
<evidence type="ECO:0000256" key="19">
    <source>
        <dbReference type="SAM" id="Phobius"/>
    </source>
</evidence>
<keyword evidence="9 16" id="KW-0249">Electron transport</keyword>
<dbReference type="InterPro" id="IPR014222">
    <property type="entry name" value="Cyt_c_oxidase_su2"/>
</dbReference>
<dbReference type="EMBL" id="CP036278">
    <property type="protein sequence ID" value="QDU53989.1"/>
    <property type="molecule type" value="Genomic_DNA"/>
</dbReference>
<keyword evidence="13 19" id="KW-0472">Membrane</keyword>
<evidence type="ECO:0000259" key="22">
    <source>
        <dbReference type="PROSITE" id="PS51007"/>
    </source>
</evidence>
<keyword evidence="7 15" id="KW-0479">Metal-binding</keyword>
<evidence type="ECO:0000259" key="21">
    <source>
        <dbReference type="PROSITE" id="PS50999"/>
    </source>
</evidence>
<dbReference type="GO" id="GO:0005886">
    <property type="term" value="C:plasma membrane"/>
    <property type="evidence" value="ECO:0007669"/>
    <property type="project" value="UniProtKB-SubCell"/>
</dbReference>
<keyword evidence="11 15" id="KW-0408">Iron</keyword>
<dbReference type="Gene3D" id="1.10.287.90">
    <property type="match status" value="1"/>
</dbReference>
<dbReference type="Gene3D" id="2.60.40.420">
    <property type="entry name" value="Cupredoxins - blue copper proteins"/>
    <property type="match status" value="1"/>
</dbReference>
<dbReference type="InterPro" id="IPR036257">
    <property type="entry name" value="Cyt_c_oxidase_su2_TM_sf"/>
</dbReference>
<dbReference type="InterPro" id="IPR011759">
    <property type="entry name" value="Cyt_c_oxidase_su2_TM_dom"/>
</dbReference>
<dbReference type="PROSITE" id="PS51007">
    <property type="entry name" value="CYTC"/>
    <property type="match status" value="1"/>
</dbReference>
<dbReference type="KEGG" id="amuc:Pan181_01690"/>
<feature type="region of interest" description="Disordered" evidence="18">
    <location>
        <begin position="317"/>
        <end position="365"/>
    </location>
</feature>
<dbReference type="GO" id="GO:0020037">
    <property type="term" value="F:heme binding"/>
    <property type="evidence" value="ECO:0007669"/>
    <property type="project" value="InterPro"/>
</dbReference>
<dbReference type="Proteomes" id="UP000315750">
    <property type="component" value="Chromosome"/>
</dbReference>
<dbReference type="InterPro" id="IPR045187">
    <property type="entry name" value="CcO_II"/>
</dbReference>
<evidence type="ECO:0000256" key="13">
    <source>
        <dbReference type="ARBA" id="ARBA00023136"/>
    </source>
</evidence>
<feature type="transmembrane region" description="Helical" evidence="19">
    <location>
        <begin position="20"/>
        <end position="41"/>
    </location>
</feature>
<comment type="subcellular location">
    <subcellularLocation>
        <location evidence="16">Cell membrane</location>
        <topology evidence="16">Multi-pass membrane protein</topology>
    </subcellularLocation>
    <subcellularLocation>
        <location evidence="1">Membrane</location>
        <topology evidence="1">Multi-pass membrane protein</topology>
    </subcellularLocation>
</comment>
<dbReference type="PANTHER" id="PTHR22888:SF9">
    <property type="entry name" value="CYTOCHROME C OXIDASE SUBUNIT 2"/>
    <property type="match status" value="1"/>
</dbReference>
<dbReference type="PANTHER" id="PTHR22888">
    <property type="entry name" value="CYTOCHROME C OXIDASE, SUBUNIT II"/>
    <property type="match status" value="1"/>
</dbReference>
<evidence type="ECO:0000256" key="18">
    <source>
        <dbReference type="SAM" id="MobiDB-lite"/>
    </source>
</evidence>
<dbReference type="GO" id="GO:0004129">
    <property type="term" value="F:cytochrome-c oxidase activity"/>
    <property type="evidence" value="ECO:0007669"/>
    <property type="project" value="UniProtKB-EC"/>
</dbReference>
<accession>A0A518AH06</accession>
<reference evidence="23 24" key="1">
    <citation type="submission" date="2019-02" db="EMBL/GenBank/DDBJ databases">
        <title>Deep-cultivation of Planctomycetes and their phenomic and genomic characterization uncovers novel biology.</title>
        <authorList>
            <person name="Wiegand S."/>
            <person name="Jogler M."/>
            <person name="Boedeker C."/>
            <person name="Pinto D."/>
            <person name="Vollmers J."/>
            <person name="Rivas-Marin E."/>
            <person name="Kohn T."/>
            <person name="Peeters S.H."/>
            <person name="Heuer A."/>
            <person name="Rast P."/>
            <person name="Oberbeckmann S."/>
            <person name="Bunk B."/>
            <person name="Jeske O."/>
            <person name="Meyerdierks A."/>
            <person name="Storesund J.E."/>
            <person name="Kallscheuer N."/>
            <person name="Luecker S."/>
            <person name="Lage O.M."/>
            <person name="Pohl T."/>
            <person name="Merkel B.J."/>
            <person name="Hornburger P."/>
            <person name="Mueller R.-W."/>
            <person name="Bruemmer F."/>
            <person name="Labrenz M."/>
            <person name="Spormann A.M."/>
            <person name="Op den Camp H."/>
            <person name="Overmann J."/>
            <person name="Amann R."/>
            <person name="Jetten M.S.M."/>
            <person name="Mascher T."/>
            <person name="Medema M.H."/>
            <person name="Devos D.P."/>
            <person name="Kaster A.-K."/>
            <person name="Ovreas L."/>
            <person name="Rohde M."/>
            <person name="Galperin M.Y."/>
            <person name="Jogler C."/>
        </authorList>
    </citation>
    <scope>NUCLEOTIDE SEQUENCE [LARGE SCALE GENOMIC DNA]</scope>
    <source>
        <strain evidence="23 24">Pan181</strain>
    </source>
</reference>
<dbReference type="GO" id="GO:0016491">
    <property type="term" value="F:oxidoreductase activity"/>
    <property type="evidence" value="ECO:0007669"/>
    <property type="project" value="UniProtKB-KW"/>
</dbReference>
<dbReference type="PROSITE" id="PS50857">
    <property type="entry name" value="COX2_CUA"/>
    <property type="match status" value="1"/>
</dbReference>
<evidence type="ECO:0000256" key="15">
    <source>
        <dbReference type="PROSITE-ProRule" id="PRU00433"/>
    </source>
</evidence>
<keyword evidence="5 16" id="KW-0679">Respiratory chain</keyword>
<dbReference type="InterPro" id="IPR036909">
    <property type="entry name" value="Cyt_c-like_dom_sf"/>
</dbReference>
<dbReference type="GO" id="GO:0005507">
    <property type="term" value="F:copper ion binding"/>
    <property type="evidence" value="ECO:0007669"/>
    <property type="project" value="InterPro"/>
</dbReference>
<evidence type="ECO:0000256" key="8">
    <source>
        <dbReference type="ARBA" id="ARBA00022967"/>
    </source>
</evidence>
<evidence type="ECO:0000256" key="3">
    <source>
        <dbReference type="ARBA" id="ARBA00022448"/>
    </source>
</evidence>
<evidence type="ECO:0000256" key="1">
    <source>
        <dbReference type="ARBA" id="ARBA00004141"/>
    </source>
</evidence>
<dbReference type="PROSITE" id="PS50999">
    <property type="entry name" value="COX2_TM"/>
    <property type="match status" value="1"/>
</dbReference>
<sequence length="365" mass="40519">MGNSPTTTGQHVDFVYDVVTWISIFFFVLVVTLMVTFVVKYRARPGHTEQPSPSHNNALEIIWSVIPVLLLALIFFMSFTLFMDMRTPPADAYEIRVVASKWNFNFVYPNGASSDVLHVPPNRPIRLKQESRDVIHSLYIPAFRAKMDCVPGRYTYQWFEATEPGSYDLFCAEYCGRDHSNMNSIVVVHQDDAAFQEQLNKLSTPPAYPPDWGKELWAKKGCKACHTDDGSSIAGGGPSWKDVYDPAKPKTFVGGDSIDPSDIPAMDNYVMESIRKPQAKIRAGYESVKMSAYPPSLVSNEEVNAITAYMKELAGKYDGPSREEAEAAAEAAENGEQDASTDTAETDSPETDKPETDAPEAGDQQ</sequence>
<comment type="cofactor">
    <cofactor evidence="17">
        <name>Cu cation</name>
        <dbReference type="ChEBI" id="CHEBI:23378"/>
    </cofactor>
    <text evidence="17">Binds a copper A center.</text>
</comment>
<keyword evidence="10 19" id="KW-1133">Transmembrane helix</keyword>
<dbReference type="SUPFAM" id="SSF81464">
    <property type="entry name" value="Cytochrome c oxidase subunit II-like, transmembrane region"/>
    <property type="match status" value="1"/>
</dbReference>
<evidence type="ECO:0000313" key="23">
    <source>
        <dbReference type="EMBL" id="QDU53989.1"/>
    </source>
</evidence>
<dbReference type="Pfam" id="PF00034">
    <property type="entry name" value="Cytochrom_C"/>
    <property type="match status" value="1"/>
</dbReference>
<dbReference type="GO" id="GO:0042773">
    <property type="term" value="P:ATP synthesis coupled electron transport"/>
    <property type="evidence" value="ECO:0007669"/>
    <property type="project" value="TreeGrafter"/>
</dbReference>
<dbReference type="Pfam" id="PF00116">
    <property type="entry name" value="COX2"/>
    <property type="match status" value="1"/>
</dbReference>
<organism evidence="23 24">
    <name type="scientific">Aeoliella mucimassa</name>
    <dbReference type="NCBI Taxonomy" id="2527972"/>
    <lineage>
        <taxon>Bacteria</taxon>
        <taxon>Pseudomonadati</taxon>
        <taxon>Planctomycetota</taxon>
        <taxon>Planctomycetia</taxon>
        <taxon>Pirellulales</taxon>
        <taxon>Lacipirellulaceae</taxon>
        <taxon>Aeoliella</taxon>
    </lineage>
</organism>
<dbReference type="SUPFAM" id="SSF46626">
    <property type="entry name" value="Cytochrome c"/>
    <property type="match status" value="1"/>
</dbReference>
<dbReference type="NCBIfam" id="TIGR02866">
    <property type="entry name" value="CoxB"/>
    <property type="match status" value="1"/>
</dbReference>
<comment type="function">
    <text evidence="14 17">Subunits I and II form the functional core of the enzyme complex. Electrons originating in cytochrome c are transferred via heme a and Cu(A) to the binuclear center formed by heme a3 and Cu(B).</text>
</comment>
<evidence type="ECO:0000256" key="11">
    <source>
        <dbReference type="ARBA" id="ARBA00023004"/>
    </source>
</evidence>
<dbReference type="InterPro" id="IPR008972">
    <property type="entry name" value="Cupredoxin"/>
</dbReference>